<dbReference type="EMBL" id="JAPXFL010000003">
    <property type="protein sequence ID" value="KAK9508857.1"/>
    <property type="molecule type" value="Genomic_DNA"/>
</dbReference>
<accession>A0AAW1DIU1</accession>
<reference evidence="2 3" key="1">
    <citation type="submission" date="2022-12" db="EMBL/GenBank/DDBJ databases">
        <title>Chromosome-level genome assembly of true bugs.</title>
        <authorList>
            <person name="Ma L."/>
            <person name="Li H."/>
        </authorList>
    </citation>
    <scope>NUCLEOTIDE SEQUENCE [LARGE SCALE GENOMIC DNA]</scope>
    <source>
        <strain evidence="2">Lab_2022b</strain>
    </source>
</reference>
<protein>
    <submittedName>
        <fullName evidence="2">Uncharacterized protein</fullName>
    </submittedName>
</protein>
<keyword evidence="3" id="KW-1185">Reference proteome</keyword>
<name>A0AAW1DIU1_9HEMI</name>
<evidence type="ECO:0000256" key="1">
    <source>
        <dbReference type="SAM" id="MobiDB-lite"/>
    </source>
</evidence>
<sequence>MKRGKDEEEDARVCTVADPSSTSCSALLNGFIPGRQYRMEIIERKRKKAKRRGDGNKEAPILSVKNWRIAAKDHTWPSDSPSQKQLGRSQYLLC</sequence>
<comment type="caution">
    <text evidence="2">The sequence shown here is derived from an EMBL/GenBank/DDBJ whole genome shotgun (WGS) entry which is preliminary data.</text>
</comment>
<organism evidence="2 3">
    <name type="scientific">Rhynocoris fuscipes</name>
    <dbReference type="NCBI Taxonomy" id="488301"/>
    <lineage>
        <taxon>Eukaryota</taxon>
        <taxon>Metazoa</taxon>
        <taxon>Ecdysozoa</taxon>
        <taxon>Arthropoda</taxon>
        <taxon>Hexapoda</taxon>
        <taxon>Insecta</taxon>
        <taxon>Pterygota</taxon>
        <taxon>Neoptera</taxon>
        <taxon>Paraneoptera</taxon>
        <taxon>Hemiptera</taxon>
        <taxon>Heteroptera</taxon>
        <taxon>Panheteroptera</taxon>
        <taxon>Cimicomorpha</taxon>
        <taxon>Reduviidae</taxon>
        <taxon>Harpactorinae</taxon>
        <taxon>Harpactorini</taxon>
        <taxon>Rhynocoris</taxon>
    </lineage>
</organism>
<evidence type="ECO:0000313" key="3">
    <source>
        <dbReference type="Proteomes" id="UP001461498"/>
    </source>
</evidence>
<dbReference type="AlphaFoldDB" id="A0AAW1DIU1"/>
<dbReference type="Proteomes" id="UP001461498">
    <property type="component" value="Unassembled WGS sequence"/>
</dbReference>
<evidence type="ECO:0000313" key="2">
    <source>
        <dbReference type="EMBL" id="KAK9508857.1"/>
    </source>
</evidence>
<feature type="region of interest" description="Disordered" evidence="1">
    <location>
        <begin position="73"/>
        <end position="94"/>
    </location>
</feature>
<proteinExistence type="predicted"/>
<feature type="compositionally biased region" description="Polar residues" evidence="1">
    <location>
        <begin position="77"/>
        <end position="88"/>
    </location>
</feature>
<gene>
    <name evidence="2" type="ORF">O3M35_006316</name>
</gene>